<dbReference type="AlphaFoldDB" id="A0A0A9I1A2"/>
<feature type="region of interest" description="Disordered" evidence="1">
    <location>
        <begin position="1"/>
        <end position="24"/>
    </location>
</feature>
<proteinExistence type="predicted"/>
<name>A0A0A9I1A2_ARUDO</name>
<feature type="compositionally biased region" description="Basic and acidic residues" evidence="1">
    <location>
        <begin position="1"/>
        <end position="11"/>
    </location>
</feature>
<protein>
    <submittedName>
        <fullName evidence="2">Uncharacterized protein</fullName>
    </submittedName>
</protein>
<organism evidence="2">
    <name type="scientific">Arundo donax</name>
    <name type="common">Giant reed</name>
    <name type="synonym">Donax arundinaceus</name>
    <dbReference type="NCBI Taxonomy" id="35708"/>
    <lineage>
        <taxon>Eukaryota</taxon>
        <taxon>Viridiplantae</taxon>
        <taxon>Streptophyta</taxon>
        <taxon>Embryophyta</taxon>
        <taxon>Tracheophyta</taxon>
        <taxon>Spermatophyta</taxon>
        <taxon>Magnoliopsida</taxon>
        <taxon>Liliopsida</taxon>
        <taxon>Poales</taxon>
        <taxon>Poaceae</taxon>
        <taxon>PACMAD clade</taxon>
        <taxon>Arundinoideae</taxon>
        <taxon>Arundineae</taxon>
        <taxon>Arundo</taxon>
    </lineage>
</organism>
<reference evidence="2" key="1">
    <citation type="submission" date="2014-09" db="EMBL/GenBank/DDBJ databases">
        <authorList>
            <person name="Magalhaes I.L.F."/>
            <person name="Oliveira U."/>
            <person name="Santos F.R."/>
            <person name="Vidigal T.H.D.A."/>
            <person name="Brescovit A.D."/>
            <person name="Santos A.J."/>
        </authorList>
    </citation>
    <scope>NUCLEOTIDE SEQUENCE</scope>
    <source>
        <tissue evidence="2">Shoot tissue taken approximately 20 cm above the soil surface</tissue>
    </source>
</reference>
<reference evidence="2" key="2">
    <citation type="journal article" date="2015" name="Data Brief">
        <title>Shoot transcriptome of the giant reed, Arundo donax.</title>
        <authorList>
            <person name="Barrero R.A."/>
            <person name="Guerrero F.D."/>
            <person name="Moolhuijzen P."/>
            <person name="Goolsby J.A."/>
            <person name="Tidwell J."/>
            <person name="Bellgard S.E."/>
            <person name="Bellgard M.I."/>
        </authorList>
    </citation>
    <scope>NUCLEOTIDE SEQUENCE</scope>
    <source>
        <tissue evidence="2">Shoot tissue taken approximately 20 cm above the soil surface</tissue>
    </source>
</reference>
<evidence type="ECO:0000313" key="2">
    <source>
        <dbReference type="EMBL" id="JAE38948.1"/>
    </source>
</evidence>
<accession>A0A0A9I1A2</accession>
<evidence type="ECO:0000256" key="1">
    <source>
        <dbReference type="SAM" id="MobiDB-lite"/>
    </source>
</evidence>
<feature type="compositionally biased region" description="Polar residues" evidence="1">
    <location>
        <begin position="15"/>
        <end position="24"/>
    </location>
</feature>
<sequence>MHFTKEHKEGDITNCGKTVGSNSSSVTNLTAIYFKKVNSFVK</sequence>
<dbReference type="EMBL" id="GBRH01158948">
    <property type="protein sequence ID" value="JAE38948.1"/>
    <property type="molecule type" value="Transcribed_RNA"/>
</dbReference>